<name>R4X9T4_TAPDE</name>
<sequence>MGLFTRSRKPEAIQKEKKAEGLCTKAYPTRQQAPAQHAPTRSEAVNEGASKVRTSGFVQNDHAPVSRANTALITFGQHGNIVTFDAFSSALPNTMPQKELAVPTVKVPAHNIARDSLGATSSFSLSTDGVGVLSCDTMDSETEANSEADTIKAPATRNKDLCQNNIYQNIAAESAGSRITPAAHRSTIDSIPRPIGFEKSADSFEQVANTAIHASTARNLAESCEHEQIAKELDTRIAKEGQPVPASKVPDFLKSKSISANYRRLRIPTDSSDSASTVIHRPPLSVRQRGTSTESVKKESILSVRLQELQAQYTRLNLDYHKLTSEQLETREILIDVRSELCTTNLTTTQNSVEIADLQDSRRSLAEELSTLKTTVRQCQEDLLAFRRFEQAEDSEKTHMATKTTIDVSKKAMPRRMNLREYKEFCAQQYKSSQAVALAAQPPSAIKFHDESATSYSDSSDDDCDLLVETGTAKPIEVPAKRPKFIEAQSIVANPRSKQEHHSMTASIQPSISQTTQQPRPVICEKSKAKSKMPNDVLRSIARDKLSSIAHFRKHRENQL</sequence>
<feature type="region of interest" description="Disordered" evidence="2">
    <location>
        <begin position="495"/>
        <end position="537"/>
    </location>
</feature>
<accession>R4X9T4</accession>
<dbReference type="Proteomes" id="UP000013776">
    <property type="component" value="Unassembled WGS sequence"/>
</dbReference>
<feature type="region of interest" description="Disordered" evidence="2">
    <location>
        <begin position="270"/>
        <end position="292"/>
    </location>
</feature>
<keyword evidence="1" id="KW-0175">Coiled coil</keyword>
<proteinExistence type="predicted"/>
<evidence type="ECO:0000313" key="4">
    <source>
        <dbReference type="Proteomes" id="UP000013776"/>
    </source>
</evidence>
<feature type="compositionally biased region" description="Basic and acidic residues" evidence="2">
    <location>
        <begin position="8"/>
        <end position="20"/>
    </location>
</feature>
<evidence type="ECO:0000256" key="2">
    <source>
        <dbReference type="SAM" id="MobiDB-lite"/>
    </source>
</evidence>
<comment type="caution">
    <text evidence="3">The sequence shown here is derived from an EMBL/GenBank/DDBJ whole genome shotgun (WGS) entry which is preliminary data.</text>
</comment>
<keyword evidence="4" id="KW-1185">Reference proteome</keyword>
<organism evidence="3 4">
    <name type="scientific">Taphrina deformans (strain PYCC 5710 / ATCC 11124 / CBS 356.35 / IMI 108563 / JCM 9778 / NBRC 8474)</name>
    <name type="common">Peach leaf curl fungus</name>
    <name type="synonym">Lalaria deformans</name>
    <dbReference type="NCBI Taxonomy" id="1097556"/>
    <lineage>
        <taxon>Eukaryota</taxon>
        <taxon>Fungi</taxon>
        <taxon>Dikarya</taxon>
        <taxon>Ascomycota</taxon>
        <taxon>Taphrinomycotina</taxon>
        <taxon>Taphrinomycetes</taxon>
        <taxon>Taphrinales</taxon>
        <taxon>Taphrinaceae</taxon>
        <taxon>Taphrina</taxon>
    </lineage>
</organism>
<feature type="compositionally biased region" description="Low complexity" evidence="2">
    <location>
        <begin position="507"/>
        <end position="519"/>
    </location>
</feature>
<feature type="coiled-coil region" evidence="1">
    <location>
        <begin position="355"/>
        <end position="382"/>
    </location>
</feature>
<feature type="region of interest" description="Disordered" evidence="2">
    <location>
        <begin position="1"/>
        <end position="47"/>
    </location>
</feature>
<dbReference type="AlphaFoldDB" id="R4X9T4"/>
<gene>
    <name evidence="3" type="ORF">TAPDE_000675</name>
</gene>
<evidence type="ECO:0000313" key="3">
    <source>
        <dbReference type="EMBL" id="CCG80999.1"/>
    </source>
</evidence>
<protein>
    <submittedName>
        <fullName evidence="3">Uncharacterized protein</fullName>
    </submittedName>
</protein>
<reference evidence="3 4" key="1">
    <citation type="journal article" date="2013" name="MBio">
        <title>Genome sequencing of the plant pathogen Taphrina deformans, the causal agent of peach leaf curl.</title>
        <authorList>
            <person name="Cisse O.H."/>
            <person name="Almeida J.M.G.C.F."/>
            <person name="Fonseca A."/>
            <person name="Kumar A.A."/>
            <person name="Salojaervi J."/>
            <person name="Overmyer K."/>
            <person name="Hauser P.M."/>
            <person name="Pagni M."/>
        </authorList>
    </citation>
    <scope>NUCLEOTIDE SEQUENCE [LARGE SCALE GENOMIC DNA]</scope>
    <source>
        <strain evidence="4">PYCC 5710 / ATCC 11124 / CBS 356.35 / IMI 108563 / JCM 9778 / NBRC 8474</strain>
    </source>
</reference>
<evidence type="ECO:0000256" key="1">
    <source>
        <dbReference type="SAM" id="Coils"/>
    </source>
</evidence>
<dbReference type="EMBL" id="CAHR02000022">
    <property type="protein sequence ID" value="CCG80999.1"/>
    <property type="molecule type" value="Genomic_DNA"/>
</dbReference>
<dbReference type="VEuPathDB" id="FungiDB:TAPDE_000675"/>